<dbReference type="CDD" id="cd22231">
    <property type="entry name" value="RHH_NikR_HicB-like"/>
    <property type="match status" value="1"/>
</dbReference>
<dbReference type="EMBL" id="CP003282">
    <property type="protein sequence ID" value="AFG38084.1"/>
    <property type="molecule type" value="Genomic_DNA"/>
</dbReference>
<dbReference type="STRING" id="889378.Spiaf_2036"/>
<reference evidence="2" key="1">
    <citation type="journal article" date="2013" name="Stand. Genomic Sci.">
        <title>Complete genome sequence of the halophilic bacterium Spirochaeta africana type strain (Z-7692(T)) from the alkaline Lake Magadi in the East African Rift.</title>
        <authorList>
            <person name="Liolos K."/>
            <person name="Abt B."/>
            <person name="Scheuner C."/>
            <person name="Teshima H."/>
            <person name="Held B."/>
            <person name="Lapidus A."/>
            <person name="Nolan M."/>
            <person name="Lucas S."/>
            <person name="Deshpande S."/>
            <person name="Cheng J.F."/>
            <person name="Tapia R."/>
            <person name="Goodwin L.A."/>
            <person name="Pitluck S."/>
            <person name="Pagani I."/>
            <person name="Ivanova N."/>
            <person name="Mavromatis K."/>
            <person name="Mikhailova N."/>
            <person name="Huntemann M."/>
            <person name="Pati A."/>
            <person name="Chen A."/>
            <person name="Palaniappan K."/>
            <person name="Land M."/>
            <person name="Rohde M."/>
            <person name="Tindall B.J."/>
            <person name="Detter J.C."/>
            <person name="Goker M."/>
            <person name="Bristow J."/>
            <person name="Eisen J.A."/>
            <person name="Markowitz V."/>
            <person name="Hugenholtz P."/>
            <person name="Woyke T."/>
            <person name="Klenk H.P."/>
            <person name="Kyrpides N.C."/>
        </authorList>
    </citation>
    <scope>NUCLEOTIDE SEQUENCE</scope>
    <source>
        <strain evidence="2">ATCC 700263 / DSM 8902 / Z-7692</strain>
    </source>
</reference>
<evidence type="ECO:0000313" key="2">
    <source>
        <dbReference type="Proteomes" id="UP000007383"/>
    </source>
</evidence>
<dbReference type="HOGENOM" id="CLU_2496338_0_0_12"/>
<organism evidence="1 2">
    <name type="scientific">Spirochaeta africana (strain ATCC 700263 / DSM 8902 / Z-7692)</name>
    <dbReference type="NCBI Taxonomy" id="889378"/>
    <lineage>
        <taxon>Bacteria</taxon>
        <taxon>Pseudomonadati</taxon>
        <taxon>Spirochaetota</taxon>
        <taxon>Spirochaetia</taxon>
        <taxon>Spirochaetales</taxon>
        <taxon>Spirochaetaceae</taxon>
        <taxon>Spirochaeta</taxon>
    </lineage>
</organism>
<keyword evidence="2" id="KW-1185">Reference proteome</keyword>
<gene>
    <name evidence="1" type="ordered locus">Spiaf_2036</name>
</gene>
<dbReference type="OrthoDB" id="370292at2"/>
<dbReference type="RefSeq" id="WP_014456067.1">
    <property type="nucleotide sequence ID" value="NC_017098.1"/>
</dbReference>
<sequence length="86" mass="9929">MEKRKEEIITFKVDPALAEQLRAVPNRSEFIRQAVLQYLGHECPICHGTGTLTAHQMLHLRTFLEHHQLQQCSECGETHLVCEFDS</sequence>
<name>H9UKP1_SPIAZ</name>
<dbReference type="Proteomes" id="UP000007383">
    <property type="component" value="Chromosome"/>
</dbReference>
<proteinExistence type="predicted"/>
<dbReference type="AlphaFoldDB" id="H9UKP1"/>
<evidence type="ECO:0000313" key="1">
    <source>
        <dbReference type="EMBL" id="AFG38084.1"/>
    </source>
</evidence>
<dbReference type="PATRIC" id="fig|889378.3.peg.2022"/>
<protein>
    <recommendedName>
        <fullName evidence="3">Ribbon-helix-helix protein, copG family</fullName>
    </recommendedName>
</protein>
<evidence type="ECO:0008006" key="3">
    <source>
        <dbReference type="Google" id="ProtNLM"/>
    </source>
</evidence>
<dbReference type="KEGG" id="sfc:Spiaf_2036"/>
<accession>H9UKP1</accession>